<reference evidence="4" key="1">
    <citation type="submission" date="2021-02" db="EMBL/GenBank/DDBJ databases">
        <authorList>
            <person name="Nowell W R."/>
        </authorList>
    </citation>
    <scope>NUCLEOTIDE SEQUENCE</scope>
</reference>
<dbReference type="PANTHER" id="PTHR45641:SF1">
    <property type="entry name" value="AAA+ ATPASE DOMAIN-CONTAINING PROTEIN"/>
    <property type="match status" value="1"/>
</dbReference>
<sequence length="205" mass="24109">MEMDDRPTEVDLENLFLNMTDYHRAEHYCKLVINECQLNNDTDLIKRLYGIIGVSYMKRQQLDDALDNFNIVLNILYNNDNNRDFDFVPLGVIYNNIGLTYSYRNDWTEALVYYDRALDAYSQVLPSSHSLIATVYNNISMVNCLTGSYDLALNNLQNVLDIRQHLPELHRLMSNTYGLLGRIYERKSDYKLALHYYTLENAMKY</sequence>
<evidence type="ECO:0000313" key="4">
    <source>
        <dbReference type="EMBL" id="CAF1173598.1"/>
    </source>
</evidence>
<dbReference type="Gene3D" id="1.25.40.10">
    <property type="entry name" value="Tetratricopeptide repeat domain"/>
    <property type="match status" value="2"/>
</dbReference>
<dbReference type="EMBL" id="CAJOBA010057621">
    <property type="protein sequence ID" value="CAF4301747.1"/>
    <property type="molecule type" value="Genomic_DNA"/>
</dbReference>
<dbReference type="PANTHER" id="PTHR45641">
    <property type="entry name" value="TETRATRICOPEPTIDE REPEAT PROTEIN (AFU_ORTHOLOGUE AFUA_6G03870)"/>
    <property type="match status" value="1"/>
</dbReference>
<evidence type="ECO:0008006" key="9">
    <source>
        <dbReference type="Google" id="ProtNLM"/>
    </source>
</evidence>
<dbReference type="EMBL" id="CAJNOQ010007605">
    <property type="protein sequence ID" value="CAF1173598.1"/>
    <property type="molecule type" value="Genomic_DNA"/>
</dbReference>
<dbReference type="Proteomes" id="UP000681722">
    <property type="component" value="Unassembled WGS sequence"/>
</dbReference>
<dbReference type="EMBL" id="CAJOBC010007605">
    <property type="protein sequence ID" value="CAF3937470.1"/>
    <property type="molecule type" value="Genomic_DNA"/>
</dbReference>
<comment type="caution">
    <text evidence="4">The sequence shown here is derived from an EMBL/GenBank/DDBJ whole genome shotgun (WGS) entry which is preliminary data.</text>
</comment>
<organism evidence="4 8">
    <name type="scientific">Didymodactylos carnosus</name>
    <dbReference type="NCBI Taxonomy" id="1234261"/>
    <lineage>
        <taxon>Eukaryota</taxon>
        <taxon>Metazoa</taxon>
        <taxon>Spiralia</taxon>
        <taxon>Gnathifera</taxon>
        <taxon>Rotifera</taxon>
        <taxon>Eurotatoria</taxon>
        <taxon>Bdelloidea</taxon>
        <taxon>Philodinida</taxon>
        <taxon>Philodinidae</taxon>
        <taxon>Didymodactylos</taxon>
    </lineage>
</organism>
<dbReference type="InterPro" id="IPR019734">
    <property type="entry name" value="TPR_rpt"/>
</dbReference>
<dbReference type="EMBL" id="CAJNOK010035535">
    <property type="protein sequence ID" value="CAF1514299.1"/>
    <property type="molecule type" value="Genomic_DNA"/>
</dbReference>
<evidence type="ECO:0000256" key="2">
    <source>
        <dbReference type="ARBA" id="ARBA00022803"/>
    </source>
</evidence>
<keyword evidence="1" id="KW-0677">Repeat</keyword>
<evidence type="ECO:0000313" key="8">
    <source>
        <dbReference type="Proteomes" id="UP000663829"/>
    </source>
</evidence>
<protein>
    <recommendedName>
        <fullName evidence="9">Kinesin light chain</fullName>
    </recommendedName>
</protein>
<accession>A0A814UF32</accession>
<evidence type="ECO:0000256" key="1">
    <source>
        <dbReference type="ARBA" id="ARBA00022737"/>
    </source>
</evidence>
<dbReference type="AlphaFoldDB" id="A0A814UF32"/>
<evidence type="ECO:0000313" key="7">
    <source>
        <dbReference type="EMBL" id="CAF4301747.1"/>
    </source>
</evidence>
<dbReference type="OrthoDB" id="9991614at2759"/>
<dbReference type="PROSITE" id="PS50005">
    <property type="entry name" value="TPR"/>
    <property type="match status" value="1"/>
</dbReference>
<dbReference type="Proteomes" id="UP000663829">
    <property type="component" value="Unassembled WGS sequence"/>
</dbReference>
<name>A0A814UF32_9BILA</name>
<dbReference type="InterPro" id="IPR011990">
    <property type="entry name" value="TPR-like_helical_dom_sf"/>
</dbReference>
<keyword evidence="8" id="KW-1185">Reference proteome</keyword>
<evidence type="ECO:0000313" key="5">
    <source>
        <dbReference type="EMBL" id="CAF1514299.1"/>
    </source>
</evidence>
<dbReference type="Pfam" id="PF13424">
    <property type="entry name" value="TPR_12"/>
    <property type="match status" value="1"/>
</dbReference>
<dbReference type="SUPFAM" id="SSF48452">
    <property type="entry name" value="TPR-like"/>
    <property type="match status" value="1"/>
</dbReference>
<evidence type="ECO:0000256" key="3">
    <source>
        <dbReference type="PROSITE-ProRule" id="PRU00339"/>
    </source>
</evidence>
<dbReference type="Proteomes" id="UP000677228">
    <property type="component" value="Unassembled WGS sequence"/>
</dbReference>
<feature type="repeat" description="TPR" evidence="3">
    <location>
        <begin position="91"/>
        <end position="124"/>
    </location>
</feature>
<gene>
    <name evidence="4" type="ORF">GPM918_LOCUS22316</name>
    <name evidence="5" type="ORF">OVA965_LOCUS37509</name>
    <name evidence="6" type="ORF">SRO942_LOCUS22314</name>
    <name evidence="7" type="ORF">TMI583_LOCUS38593</name>
</gene>
<proteinExistence type="predicted"/>
<evidence type="ECO:0000313" key="6">
    <source>
        <dbReference type="EMBL" id="CAF3937470.1"/>
    </source>
</evidence>
<dbReference type="Proteomes" id="UP000682733">
    <property type="component" value="Unassembled WGS sequence"/>
</dbReference>
<keyword evidence="2 3" id="KW-0802">TPR repeat</keyword>
<dbReference type="SMART" id="SM00028">
    <property type="entry name" value="TPR"/>
    <property type="match status" value="4"/>
</dbReference>